<dbReference type="EMBL" id="CP048020">
    <property type="protein sequence ID" value="QHX43579.1"/>
    <property type="molecule type" value="Genomic_DNA"/>
</dbReference>
<protein>
    <submittedName>
        <fullName evidence="5">Cell filamentation protein Fic</fullName>
    </submittedName>
</protein>
<dbReference type="Gene3D" id="1.10.3290.10">
    <property type="entry name" value="Fido-like domain"/>
    <property type="match status" value="1"/>
</dbReference>
<feature type="active site" evidence="1">
    <location>
        <position position="191"/>
    </location>
</feature>
<dbReference type="PANTHER" id="PTHR13504">
    <property type="entry name" value="FIDO DOMAIN-CONTAINING PROTEIN DDB_G0283145"/>
    <property type="match status" value="1"/>
</dbReference>
<dbReference type="PROSITE" id="PS51459">
    <property type="entry name" value="FIDO"/>
    <property type="match status" value="1"/>
</dbReference>
<dbReference type="InterPro" id="IPR040198">
    <property type="entry name" value="Fido_containing"/>
</dbReference>
<evidence type="ECO:0000259" key="4">
    <source>
        <dbReference type="PROSITE" id="PS51459"/>
    </source>
</evidence>
<dbReference type="AlphaFoldDB" id="A0A6P1Y2M4"/>
<sequence length="271" mass="31335">MMHKSGQQNFSQLSEVIDEYNRLHIAQQLDYDKFYLYSIITHSTAIEGSTVTEIENQLLFDEGISANKPIHEQLMNLDLKAAYERSFEFAKEHTQMTPEILCELSSLVMKNTGTVYNTIGGTFSSAKGELRLLNVSAGRGGKSYMAWQKIPQKLEEFCAWFNSERKNIAQKRIEEQYAFSFLSHYKLVYMHPWADGNGRMSRLLMNFIQYEAGIVPAIIKKENRAEYIQSLASSQEKDDASDFLQFMFSHHIWNLNEQIEEYKTSLEMSGN</sequence>
<dbReference type="GO" id="GO:0005524">
    <property type="term" value="F:ATP binding"/>
    <property type="evidence" value="ECO:0007669"/>
    <property type="project" value="UniProtKB-KW"/>
</dbReference>
<evidence type="ECO:0000256" key="2">
    <source>
        <dbReference type="PIRSR" id="PIRSR640198-2"/>
    </source>
</evidence>
<name>A0A6P1Y2M4_9SPIR</name>
<dbReference type="Pfam" id="PF02661">
    <property type="entry name" value="Fic"/>
    <property type="match status" value="1"/>
</dbReference>
<evidence type="ECO:0000256" key="3">
    <source>
        <dbReference type="PIRSR" id="PIRSR640198-3"/>
    </source>
</evidence>
<keyword evidence="2" id="KW-0067">ATP-binding</keyword>
<feature type="site" description="Important for autoinhibition of adenylyltransferase activity" evidence="3">
    <location>
        <position position="47"/>
    </location>
</feature>
<dbReference type="SUPFAM" id="SSF140931">
    <property type="entry name" value="Fic-like"/>
    <property type="match status" value="1"/>
</dbReference>
<gene>
    <name evidence="5" type="ORF">GWP43_09180</name>
</gene>
<feature type="domain" description="Fido" evidence="4">
    <location>
        <begin position="96"/>
        <end position="249"/>
    </location>
</feature>
<evidence type="ECO:0000313" key="6">
    <source>
        <dbReference type="Proteomes" id="UP000464374"/>
    </source>
</evidence>
<proteinExistence type="predicted"/>
<dbReference type="KEGG" id="trz:GWP43_09180"/>
<dbReference type="InterPro" id="IPR036597">
    <property type="entry name" value="Fido-like_dom_sf"/>
</dbReference>
<feature type="binding site" evidence="2">
    <location>
        <begin position="195"/>
        <end position="202"/>
    </location>
    <ligand>
        <name>ATP</name>
        <dbReference type="ChEBI" id="CHEBI:30616"/>
    </ligand>
</feature>
<dbReference type="InterPro" id="IPR003812">
    <property type="entry name" value="Fido"/>
</dbReference>
<keyword evidence="2" id="KW-0547">Nucleotide-binding</keyword>
<dbReference type="Proteomes" id="UP000464374">
    <property type="component" value="Chromosome"/>
</dbReference>
<organism evidence="5 6">
    <name type="scientific">Treponema vincentii</name>
    <dbReference type="NCBI Taxonomy" id="69710"/>
    <lineage>
        <taxon>Bacteria</taxon>
        <taxon>Pseudomonadati</taxon>
        <taxon>Spirochaetota</taxon>
        <taxon>Spirochaetia</taxon>
        <taxon>Spirochaetales</taxon>
        <taxon>Treponemataceae</taxon>
        <taxon>Treponema</taxon>
    </lineage>
</organism>
<dbReference type="PANTHER" id="PTHR13504:SF38">
    <property type="entry name" value="FIDO DOMAIN-CONTAINING PROTEIN"/>
    <property type="match status" value="1"/>
</dbReference>
<accession>A0A6P1Y2M4</accession>
<evidence type="ECO:0000313" key="5">
    <source>
        <dbReference type="EMBL" id="QHX43579.1"/>
    </source>
</evidence>
<evidence type="ECO:0000256" key="1">
    <source>
        <dbReference type="PIRSR" id="PIRSR640198-1"/>
    </source>
</evidence>
<reference evidence="5 6" key="1">
    <citation type="submission" date="2020-01" db="EMBL/GenBank/DDBJ databases">
        <title>Complete genome sequence of a human oral phylogroup 1 Treponema sp. strain ATCC 700766, originally isolated from periodontitis dental plaque.</title>
        <authorList>
            <person name="Chan Y."/>
            <person name="Huo Y.-B."/>
            <person name="Yu X.-L."/>
            <person name="Zeng H."/>
            <person name="Leung W.-K."/>
            <person name="Watt R.M."/>
        </authorList>
    </citation>
    <scope>NUCLEOTIDE SEQUENCE [LARGE SCALE GENOMIC DNA]</scope>
    <source>
        <strain evidence="5 6">OMZ 804</strain>
    </source>
</reference>
<dbReference type="RefSeq" id="WP_162663894.1">
    <property type="nucleotide sequence ID" value="NZ_CP048020.1"/>
</dbReference>